<name>A0A5D5ARM3_9EURY</name>
<sequence>MHVVVLGAGYAGLTLTRSLERELPEDVALTLVDRSPDHLVQHELHRVVRRPELAEEITVSLPDVLERAAVRVGRVEAIDRDDRTVSLSGGILEYDVAAICLGAKTAFYGLEGVREHATPLTRLSDAFRIRNRALEVLGEDHPRIVVGGAGLSGVQVAGELAALARERRAEATITIVEQFPSVAPSFPANFQRAVEKALGDAGVEIRTDATVASADERAVHLESGETIPFDQFVWTGGIRGSDAFEGERPTVGDDLRLDDRTFALGDAATVVDADGETVPASAQAAVRQARTAATNVTRVVEAARGESDGVEPRMESFSFHSPGWLVSVGDDAVAQVGPAVLTGRGAKALKSTVGVGYLSAVGARRTALGRARDELDPRHR</sequence>
<keyword evidence="5" id="KW-0560">Oxidoreductase</keyword>
<evidence type="ECO:0000256" key="1">
    <source>
        <dbReference type="ARBA" id="ARBA00001974"/>
    </source>
</evidence>
<dbReference type="InterPro" id="IPR036188">
    <property type="entry name" value="FAD/NAD-bd_sf"/>
</dbReference>
<evidence type="ECO:0000256" key="2">
    <source>
        <dbReference type="ARBA" id="ARBA00005272"/>
    </source>
</evidence>
<evidence type="ECO:0000313" key="8">
    <source>
        <dbReference type="Proteomes" id="UP000324104"/>
    </source>
</evidence>
<evidence type="ECO:0000313" key="7">
    <source>
        <dbReference type="EMBL" id="TYT63515.1"/>
    </source>
</evidence>
<dbReference type="GO" id="GO:0003955">
    <property type="term" value="F:NAD(P)H dehydrogenase (quinone) activity"/>
    <property type="evidence" value="ECO:0007669"/>
    <property type="project" value="TreeGrafter"/>
</dbReference>
<dbReference type="RefSeq" id="WP_149079982.1">
    <property type="nucleotide sequence ID" value="NZ_VTAW01000002.1"/>
</dbReference>
<accession>A0A5D5ARM3</accession>
<evidence type="ECO:0000259" key="6">
    <source>
        <dbReference type="Pfam" id="PF07992"/>
    </source>
</evidence>
<organism evidence="7 8">
    <name type="scientific">Natrialba swarupiae</name>
    <dbReference type="NCBI Taxonomy" id="2448032"/>
    <lineage>
        <taxon>Archaea</taxon>
        <taxon>Methanobacteriati</taxon>
        <taxon>Methanobacteriota</taxon>
        <taxon>Stenosarchaea group</taxon>
        <taxon>Halobacteria</taxon>
        <taxon>Halobacteriales</taxon>
        <taxon>Natrialbaceae</taxon>
        <taxon>Natrialba</taxon>
    </lineage>
</organism>
<comment type="cofactor">
    <cofactor evidence="1">
        <name>FAD</name>
        <dbReference type="ChEBI" id="CHEBI:57692"/>
    </cofactor>
</comment>
<evidence type="ECO:0000256" key="4">
    <source>
        <dbReference type="ARBA" id="ARBA00022827"/>
    </source>
</evidence>
<evidence type="ECO:0000256" key="3">
    <source>
        <dbReference type="ARBA" id="ARBA00022630"/>
    </source>
</evidence>
<keyword evidence="3" id="KW-0285">Flavoprotein</keyword>
<dbReference type="Proteomes" id="UP000324104">
    <property type="component" value="Unassembled WGS sequence"/>
</dbReference>
<dbReference type="GO" id="GO:0019646">
    <property type="term" value="P:aerobic electron transport chain"/>
    <property type="evidence" value="ECO:0007669"/>
    <property type="project" value="TreeGrafter"/>
</dbReference>
<keyword evidence="8" id="KW-1185">Reference proteome</keyword>
<dbReference type="PANTHER" id="PTHR42913">
    <property type="entry name" value="APOPTOSIS-INDUCING FACTOR 1"/>
    <property type="match status" value="1"/>
</dbReference>
<evidence type="ECO:0000256" key="5">
    <source>
        <dbReference type="ARBA" id="ARBA00023002"/>
    </source>
</evidence>
<dbReference type="PANTHER" id="PTHR42913:SF3">
    <property type="entry name" value="64 KDA MITOCHONDRIAL NADH DEHYDROGENASE (EUROFUNG)"/>
    <property type="match status" value="1"/>
</dbReference>
<dbReference type="AlphaFoldDB" id="A0A5D5ARM3"/>
<feature type="domain" description="FAD/NAD(P)-binding" evidence="6">
    <location>
        <begin position="1"/>
        <end position="289"/>
    </location>
</feature>
<proteinExistence type="inferred from homology"/>
<reference evidence="7 8" key="1">
    <citation type="submission" date="2019-08" db="EMBL/GenBank/DDBJ databases">
        <title>Archaea genome.</title>
        <authorList>
            <person name="Kajale S."/>
            <person name="Shouche Y."/>
            <person name="Deshpande N."/>
            <person name="Sharma A."/>
        </authorList>
    </citation>
    <scope>NUCLEOTIDE SEQUENCE [LARGE SCALE GENOMIC DNA]</scope>
    <source>
        <strain evidence="7 8">ESP3B_9</strain>
    </source>
</reference>
<dbReference type="Gene3D" id="3.50.50.100">
    <property type="match status" value="1"/>
</dbReference>
<keyword evidence="4" id="KW-0274">FAD</keyword>
<dbReference type="EMBL" id="VTAW01000002">
    <property type="protein sequence ID" value="TYT63515.1"/>
    <property type="molecule type" value="Genomic_DNA"/>
</dbReference>
<dbReference type="InterPro" id="IPR023753">
    <property type="entry name" value="FAD/NAD-binding_dom"/>
</dbReference>
<dbReference type="SUPFAM" id="SSF51905">
    <property type="entry name" value="FAD/NAD(P)-binding domain"/>
    <property type="match status" value="2"/>
</dbReference>
<comment type="caution">
    <text evidence="7">The sequence shown here is derived from an EMBL/GenBank/DDBJ whole genome shotgun (WGS) entry which is preliminary data.</text>
</comment>
<comment type="similarity">
    <text evidence="2">Belongs to the NADH dehydrogenase family.</text>
</comment>
<gene>
    <name evidence="7" type="ORF">FYC77_02765</name>
</gene>
<dbReference type="Pfam" id="PF07992">
    <property type="entry name" value="Pyr_redox_2"/>
    <property type="match status" value="1"/>
</dbReference>
<protein>
    <submittedName>
        <fullName evidence="7">NADH dehydrogenase FAD-containing subunit</fullName>
    </submittedName>
</protein>
<dbReference type="InterPro" id="IPR051169">
    <property type="entry name" value="NADH-Q_oxidoreductase"/>
</dbReference>